<dbReference type="EMBL" id="BLAL01000183">
    <property type="protein sequence ID" value="GES89268.1"/>
    <property type="molecule type" value="Genomic_DNA"/>
</dbReference>
<dbReference type="OrthoDB" id="2330298at2759"/>
<proteinExistence type="predicted"/>
<name>A0A8H3QRA4_9GLOM</name>
<gene>
    <name evidence="1" type="ORF">RCL2_001616900</name>
</gene>
<evidence type="ECO:0000313" key="1">
    <source>
        <dbReference type="EMBL" id="GES89268.1"/>
    </source>
</evidence>
<organism evidence="1 2">
    <name type="scientific">Rhizophagus clarus</name>
    <dbReference type="NCBI Taxonomy" id="94130"/>
    <lineage>
        <taxon>Eukaryota</taxon>
        <taxon>Fungi</taxon>
        <taxon>Fungi incertae sedis</taxon>
        <taxon>Mucoromycota</taxon>
        <taxon>Glomeromycotina</taxon>
        <taxon>Glomeromycetes</taxon>
        <taxon>Glomerales</taxon>
        <taxon>Glomeraceae</taxon>
        <taxon>Rhizophagus</taxon>
    </lineage>
</organism>
<dbReference type="InterPro" id="IPR012337">
    <property type="entry name" value="RNaseH-like_sf"/>
</dbReference>
<accession>A0A8H3QRA4</accession>
<evidence type="ECO:0000313" key="2">
    <source>
        <dbReference type="Proteomes" id="UP000615446"/>
    </source>
</evidence>
<comment type="caution">
    <text evidence="1">The sequence shown here is derived from an EMBL/GenBank/DDBJ whole genome shotgun (WGS) entry which is preliminary data.</text>
</comment>
<dbReference type="AlphaFoldDB" id="A0A8H3QRA4"/>
<sequence>MPLLSILTKYIVRTEEKVNKKERAIIFALLRSKEADINNNIVPSLIPSKRSFVDSTTSSQQSSQSHKIINQSSCYGPMDNFIVQSLSKEDFKKFHMLLLRLTVSCGWALSWVNKPEAKELFEFLNLFLRLPDRCVLGDPVGVTLTFDGWTNVNNEQLLGTVILTSEGKPYVWKAVDISSEHENYTGVMNKTEKMLADLKKKEIAICAIVTDSASAYAAAWCRLRISNRSIILAINYEPPIVASRRQVGGEPTLLHEIFEIINSPTFWNRITDISQILDPYCKLLNVLQRDKARLFQVIHSMGYLVQFWLNYSDTSLASKIIDRLEKRWNEWEQPLLLLSYLLHPEYRMEQFNKSVSNINYSEFGK</sequence>
<dbReference type="SUPFAM" id="SSF53098">
    <property type="entry name" value="Ribonuclease H-like"/>
    <property type="match status" value="1"/>
</dbReference>
<protein>
    <submittedName>
        <fullName evidence="1">Ribonuclease H-like domain-containing protein</fullName>
    </submittedName>
</protein>
<reference evidence="1" key="1">
    <citation type="submission" date="2019-10" db="EMBL/GenBank/DDBJ databases">
        <title>Conservation and host-specific expression of non-tandemly repeated heterogenous ribosome RNA gene in arbuscular mycorrhizal fungi.</title>
        <authorList>
            <person name="Maeda T."/>
            <person name="Kobayashi Y."/>
            <person name="Nakagawa T."/>
            <person name="Ezawa T."/>
            <person name="Yamaguchi K."/>
            <person name="Bino T."/>
            <person name="Nishimoto Y."/>
            <person name="Shigenobu S."/>
            <person name="Kawaguchi M."/>
        </authorList>
    </citation>
    <scope>NUCLEOTIDE SEQUENCE</scope>
    <source>
        <strain evidence="1">HR1</strain>
    </source>
</reference>
<dbReference type="Proteomes" id="UP000615446">
    <property type="component" value="Unassembled WGS sequence"/>
</dbReference>